<dbReference type="Pfam" id="PF02931">
    <property type="entry name" value="Neur_chan_LBD"/>
    <property type="match status" value="1"/>
</dbReference>
<sequence length="93" mass="11013">PFDTQECEMRFASWTYNAREVMFSYYTEEKEQRSDITKLLPQQVYSASSDELYKDDYLESGTWDVIGVRKILIYLNFLFSLSKTSFLSKVCFA</sequence>
<dbReference type="SUPFAM" id="SSF63712">
    <property type="entry name" value="Nicotinic receptor ligand binding domain-like"/>
    <property type="match status" value="1"/>
</dbReference>
<dbReference type="AlphaFoldDB" id="A0A820QIJ9"/>
<dbReference type="InterPro" id="IPR036734">
    <property type="entry name" value="Neur_chan_lig-bd_sf"/>
</dbReference>
<gene>
    <name evidence="2" type="ORF">OXD698_LOCUS52564</name>
</gene>
<dbReference type="EMBL" id="CAJOAZ010028738">
    <property type="protein sequence ID" value="CAF4419793.1"/>
    <property type="molecule type" value="Genomic_DNA"/>
</dbReference>
<dbReference type="GO" id="GO:0005230">
    <property type="term" value="F:extracellular ligand-gated monoatomic ion channel activity"/>
    <property type="evidence" value="ECO:0007669"/>
    <property type="project" value="InterPro"/>
</dbReference>
<evidence type="ECO:0000313" key="2">
    <source>
        <dbReference type="EMBL" id="CAF4419793.1"/>
    </source>
</evidence>
<feature type="non-terminal residue" evidence="2">
    <location>
        <position position="1"/>
    </location>
</feature>
<dbReference type="GO" id="GO:0016020">
    <property type="term" value="C:membrane"/>
    <property type="evidence" value="ECO:0007669"/>
    <property type="project" value="InterPro"/>
</dbReference>
<feature type="domain" description="Neurotransmitter-gated ion-channel ligand-binding" evidence="1">
    <location>
        <begin position="1"/>
        <end position="68"/>
    </location>
</feature>
<accession>A0A820QIJ9</accession>
<evidence type="ECO:0000313" key="3">
    <source>
        <dbReference type="Proteomes" id="UP000663844"/>
    </source>
</evidence>
<reference evidence="2" key="1">
    <citation type="submission" date="2021-02" db="EMBL/GenBank/DDBJ databases">
        <authorList>
            <person name="Nowell W R."/>
        </authorList>
    </citation>
    <scope>NUCLEOTIDE SEQUENCE</scope>
</reference>
<protein>
    <recommendedName>
        <fullName evidence="1">Neurotransmitter-gated ion-channel ligand-binding domain-containing protein</fullName>
    </recommendedName>
</protein>
<proteinExistence type="predicted"/>
<name>A0A820QIJ9_9BILA</name>
<organism evidence="2 3">
    <name type="scientific">Adineta steineri</name>
    <dbReference type="NCBI Taxonomy" id="433720"/>
    <lineage>
        <taxon>Eukaryota</taxon>
        <taxon>Metazoa</taxon>
        <taxon>Spiralia</taxon>
        <taxon>Gnathifera</taxon>
        <taxon>Rotifera</taxon>
        <taxon>Eurotatoria</taxon>
        <taxon>Bdelloidea</taxon>
        <taxon>Adinetida</taxon>
        <taxon>Adinetidae</taxon>
        <taxon>Adineta</taxon>
    </lineage>
</organism>
<dbReference type="Proteomes" id="UP000663844">
    <property type="component" value="Unassembled WGS sequence"/>
</dbReference>
<dbReference type="InterPro" id="IPR006202">
    <property type="entry name" value="Neur_chan_lig-bd"/>
</dbReference>
<dbReference type="Gene3D" id="2.70.170.10">
    <property type="entry name" value="Neurotransmitter-gated ion-channel ligand-binding domain"/>
    <property type="match status" value="1"/>
</dbReference>
<evidence type="ECO:0000259" key="1">
    <source>
        <dbReference type="Pfam" id="PF02931"/>
    </source>
</evidence>
<comment type="caution">
    <text evidence="2">The sequence shown here is derived from an EMBL/GenBank/DDBJ whole genome shotgun (WGS) entry which is preliminary data.</text>
</comment>